<dbReference type="EMBL" id="CP117564">
    <property type="protein sequence ID" value="WDB32028.1"/>
    <property type="molecule type" value="Genomic_DNA"/>
</dbReference>
<name>A0AAX3MRP3_ESCAL</name>
<dbReference type="PROSITE" id="PS51691">
    <property type="entry name" value="PEPTIDASE_S6"/>
    <property type="match status" value="1"/>
</dbReference>
<keyword evidence="2" id="KW-0614">Plasmid</keyword>
<dbReference type="Pfam" id="PF02395">
    <property type="entry name" value="Peptidase_S6"/>
    <property type="match status" value="1"/>
</dbReference>
<protein>
    <submittedName>
        <fullName evidence="2">S6 family peptidase</fullName>
    </submittedName>
</protein>
<accession>A0AAX3MRP3</accession>
<feature type="domain" description="Peptidase S6" evidence="1">
    <location>
        <begin position="1"/>
        <end position="54"/>
    </location>
</feature>
<reference evidence="2" key="1">
    <citation type="submission" date="2023-02" db="EMBL/GenBank/DDBJ databases">
        <title>Escherichia albertii as a potential enteropathogen in the light of epidemiological and genomic studies.</title>
        <authorList>
            <person name="Leszczynska K."/>
            <person name="Swiecicka I."/>
            <person name="Daniluk T."/>
            <person name="Lebensztejn D."/>
            <person name="Chmielewska S."/>
            <person name="Leszczynska D."/>
            <person name="Gawor J."/>
            <person name="Kliber M."/>
        </authorList>
    </citation>
    <scope>NUCLEOTIDE SEQUENCE</scope>
    <source>
        <strain evidence="2">BIA_7</strain>
        <plasmid evidence="2">pEA7_2</plasmid>
    </source>
</reference>
<evidence type="ECO:0000259" key="1">
    <source>
        <dbReference type="PROSITE" id="PS51691"/>
    </source>
</evidence>
<evidence type="ECO:0000313" key="3">
    <source>
        <dbReference type="Proteomes" id="UP001219219"/>
    </source>
</evidence>
<dbReference type="AlphaFoldDB" id="A0AAX3MRP3"/>
<geneLocation type="plasmid" evidence="2 3">
    <name>pEA7_2</name>
</geneLocation>
<gene>
    <name evidence="2" type="ORF">PS049_25580</name>
</gene>
<dbReference type="GO" id="GO:0004175">
    <property type="term" value="F:endopeptidase activity"/>
    <property type="evidence" value="ECO:0007669"/>
    <property type="project" value="InterPro"/>
</dbReference>
<organism evidence="2 3">
    <name type="scientific">Escherichia albertii</name>
    <dbReference type="NCBI Taxonomy" id="208962"/>
    <lineage>
        <taxon>Bacteria</taxon>
        <taxon>Pseudomonadati</taxon>
        <taxon>Pseudomonadota</taxon>
        <taxon>Gammaproteobacteria</taxon>
        <taxon>Enterobacterales</taxon>
        <taxon>Enterobacteriaceae</taxon>
        <taxon>Escherichia</taxon>
    </lineage>
</organism>
<sequence>MVRGDIPYQIYRDFAENKGQFHAGATNIPIFNQALIRINMSQMGFKLCRQGSLS</sequence>
<dbReference type="Proteomes" id="UP001219219">
    <property type="component" value="Plasmid pEA7_2"/>
</dbReference>
<dbReference type="InterPro" id="IPR030396">
    <property type="entry name" value="Peptidase_S6_dom"/>
</dbReference>
<evidence type="ECO:0000313" key="2">
    <source>
        <dbReference type="EMBL" id="WDB32028.1"/>
    </source>
</evidence>
<proteinExistence type="predicted"/>
<dbReference type="Gene3D" id="2.40.10.120">
    <property type="match status" value="1"/>
</dbReference>